<name>A0ABW4SXC6_9ACTN</name>
<accession>A0ABW4SXC6</accession>
<feature type="signal peptide" evidence="1">
    <location>
        <begin position="1"/>
        <end position="27"/>
    </location>
</feature>
<dbReference type="InterPro" id="IPR006311">
    <property type="entry name" value="TAT_signal"/>
</dbReference>
<dbReference type="RefSeq" id="WP_379574358.1">
    <property type="nucleotide sequence ID" value="NZ_JBHUFV010000033.1"/>
</dbReference>
<gene>
    <name evidence="2" type="ORF">ACFSKW_22825</name>
</gene>
<comment type="caution">
    <text evidence="2">The sequence shown here is derived from an EMBL/GenBank/DDBJ whole genome shotgun (WGS) entry which is preliminary data.</text>
</comment>
<dbReference type="Proteomes" id="UP001597368">
    <property type="component" value="Unassembled WGS sequence"/>
</dbReference>
<evidence type="ECO:0000256" key="1">
    <source>
        <dbReference type="SAM" id="SignalP"/>
    </source>
</evidence>
<keyword evidence="1" id="KW-0732">Signal</keyword>
<evidence type="ECO:0000313" key="3">
    <source>
        <dbReference type="Proteomes" id="UP001597368"/>
    </source>
</evidence>
<feature type="chain" id="PRO_5045064604" evidence="1">
    <location>
        <begin position="28"/>
        <end position="225"/>
    </location>
</feature>
<organism evidence="2 3">
    <name type="scientific">Nonomuraea mangrovi</name>
    <dbReference type="NCBI Taxonomy" id="2316207"/>
    <lineage>
        <taxon>Bacteria</taxon>
        <taxon>Bacillati</taxon>
        <taxon>Actinomycetota</taxon>
        <taxon>Actinomycetes</taxon>
        <taxon>Streptosporangiales</taxon>
        <taxon>Streptosporangiaceae</taxon>
        <taxon>Nonomuraea</taxon>
    </lineage>
</organism>
<keyword evidence="3" id="KW-1185">Reference proteome</keyword>
<protein>
    <submittedName>
        <fullName evidence="2">Uncharacterized protein</fullName>
    </submittedName>
</protein>
<dbReference type="PROSITE" id="PS51318">
    <property type="entry name" value="TAT"/>
    <property type="match status" value="1"/>
</dbReference>
<evidence type="ECO:0000313" key="2">
    <source>
        <dbReference type="EMBL" id="MFD1934307.1"/>
    </source>
</evidence>
<proteinExistence type="predicted"/>
<reference evidence="3" key="1">
    <citation type="journal article" date="2019" name="Int. J. Syst. Evol. Microbiol.">
        <title>The Global Catalogue of Microorganisms (GCM) 10K type strain sequencing project: providing services to taxonomists for standard genome sequencing and annotation.</title>
        <authorList>
            <consortium name="The Broad Institute Genomics Platform"/>
            <consortium name="The Broad Institute Genome Sequencing Center for Infectious Disease"/>
            <person name="Wu L."/>
            <person name="Ma J."/>
        </authorList>
    </citation>
    <scope>NUCLEOTIDE SEQUENCE [LARGE SCALE GENOMIC DNA]</scope>
    <source>
        <strain evidence="3">ICMP 6774ER</strain>
    </source>
</reference>
<sequence length="225" mass="23576">MSSRWLFGMAAAAAAASLTLPAAAAHAAAPRPATLPAAQAAAQSAVTAATQAPKAATTARRLFGAWLRDDRTAAATFATPAAVNTLFAYVFRAPDTFAGCVAGACAFRHTSVRVPGELNGILMIASGGKVAKVYTSRHYSKEKAARHLLGAWHKGDRNQGAEVATAAALKTLFKVKWDPHGVPYTFQGCEKSVCFWSYEGGAMLMHVAGSKARGYEVRSISYVAD</sequence>
<dbReference type="EMBL" id="JBHUFV010000033">
    <property type="protein sequence ID" value="MFD1934307.1"/>
    <property type="molecule type" value="Genomic_DNA"/>
</dbReference>